<dbReference type="AlphaFoldDB" id="A0A0E3S0R4"/>
<evidence type="ECO:0000313" key="1">
    <source>
        <dbReference type="EMBL" id="AKB72083.1"/>
    </source>
</evidence>
<organism evidence="1 2">
    <name type="scientific">Methanosarcina mazei C16</name>
    <dbReference type="NCBI Taxonomy" id="1434113"/>
    <lineage>
        <taxon>Archaea</taxon>
        <taxon>Methanobacteriati</taxon>
        <taxon>Methanobacteriota</taxon>
        <taxon>Stenosarchaea group</taxon>
        <taxon>Methanomicrobia</taxon>
        <taxon>Methanosarcinales</taxon>
        <taxon>Methanosarcinaceae</taxon>
        <taxon>Methanosarcina</taxon>
    </lineage>
</organism>
<accession>A0A0E3S0R4</accession>
<protein>
    <submittedName>
        <fullName evidence="1">Uncharacterized protein</fullName>
    </submittedName>
</protein>
<dbReference type="PATRIC" id="fig|1434113.4.peg.2740"/>
<name>A0A0E3S0R4_METMZ</name>
<sequence length="251" mass="27168">MKLNSKARKISGFFMIMLVVGMILVTPAMACPPKVQTEQEDSNTSTDCSDCSLNLEDANSDTKVEAIELSETERKKATAQALSDKSVSKLREELVKSGYILSTEDFNVSRATTITENETITTTIVAMPFKGTNENESAVLVYSSNELGSASVAGVRSNDGEITILQYDSVEDQVQIKGAACDLCMWAALKICDYLAQGSCTYACGKLAVKLKVPAWIAVFWVTCYLVCDFVVAYEACNWSSSEICQGAGVC</sequence>
<gene>
    <name evidence="1" type="ORF">MSMAC_2193</name>
</gene>
<reference evidence="1 2" key="1">
    <citation type="submission" date="2014-07" db="EMBL/GenBank/DDBJ databases">
        <title>Methanogenic archaea and the global carbon cycle.</title>
        <authorList>
            <person name="Henriksen J.R."/>
            <person name="Luke J."/>
            <person name="Reinhart S."/>
            <person name="Benedict M.N."/>
            <person name="Youngblut N.D."/>
            <person name="Metcalf M.E."/>
            <person name="Whitaker R.J."/>
            <person name="Metcalf W.W."/>
        </authorList>
    </citation>
    <scope>NUCLEOTIDE SEQUENCE [LARGE SCALE GENOMIC DNA]</scope>
    <source>
        <strain evidence="1 2">C16</strain>
    </source>
</reference>
<dbReference type="KEGG" id="mmac:MSMAC_2193"/>
<dbReference type="HOGENOM" id="CLU_1222533_0_0_2"/>
<dbReference type="Proteomes" id="UP000033071">
    <property type="component" value="Chromosome"/>
</dbReference>
<proteinExistence type="predicted"/>
<evidence type="ECO:0000313" key="2">
    <source>
        <dbReference type="Proteomes" id="UP000033071"/>
    </source>
</evidence>
<dbReference type="EMBL" id="CP009514">
    <property type="protein sequence ID" value="AKB72083.1"/>
    <property type="molecule type" value="Genomic_DNA"/>
</dbReference>